<organism evidence="3 4">
    <name type="scientific">Pseudonocardia sediminis</name>
    <dbReference type="NCBI Taxonomy" id="1397368"/>
    <lineage>
        <taxon>Bacteria</taxon>
        <taxon>Bacillati</taxon>
        <taxon>Actinomycetota</taxon>
        <taxon>Actinomycetes</taxon>
        <taxon>Pseudonocardiales</taxon>
        <taxon>Pseudonocardiaceae</taxon>
        <taxon>Pseudonocardia</taxon>
    </lineage>
</organism>
<dbReference type="Gene3D" id="3.30.530.20">
    <property type="match status" value="1"/>
</dbReference>
<proteinExistence type="inferred from homology"/>
<comment type="similarity">
    <text evidence="1">Belongs to the AHA1 family.</text>
</comment>
<gene>
    <name evidence="3" type="ORF">EV383_0634</name>
</gene>
<evidence type="ECO:0000256" key="1">
    <source>
        <dbReference type="ARBA" id="ARBA00006817"/>
    </source>
</evidence>
<dbReference type="OrthoDB" id="8117292at2"/>
<comment type="caution">
    <text evidence="3">The sequence shown here is derived from an EMBL/GenBank/DDBJ whole genome shotgun (WGS) entry which is preliminary data.</text>
</comment>
<sequence length="203" mass="21773">MIDIIAELDEVRRRVHAGERGDQVAVRLERTYSAGVEDVWDALTDPERLARWFLPVSGDLEVGGRFATEGNADGEILRCDRPSTLVLTWGGPESVVTVELAAPDADSTVLTLDHSVAATLVPDSGGALYVGPGWDDAFLALGLHLRGTDLGDPAEFQNSPEVLSYNQGVVQAWEATLRESGMATEEQTQDALVVATAQFTALP</sequence>
<accession>A0A4Q7UQB4</accession>
<dbReference type="CDD" id="cd08899">
    <property type="entry name" value="SRPBCC_CalC_Aha1-like_6"/>
    <property type="match status" value="1"/>
</dbReference>
<protein>
    <submittedName>
        <fullName evidence="3">Uncharacterized protein YndB with AHSA1/START domain</fullName>
    </submittedName>
</protein>
<dbReference type="Proteomes" id="UP000291591">
    <property type="component" value="Unassembled WGS sequence"/>
</dbReference>
<feature type="domain" description="Activator of Hsp90 ATPase homologue 1/2-like C-terminal" evidence="2">
    <location>
        <begin position="35"/>
        <end position="138"/>
    </location>
</feature>
<dbReference type="InterPro" id="IPR013538">
    <property type="entry name" value="ASHA1/2-like_C"/>
</dbReference>
<evidence type="ECO:0000313" key="3">
    <source>
        <dbReference type="EMBL" id="RZT83815.1"/>
    </source>
</evidence>
<dbReference type="RefSeq" id="WP_130288519.1">
    <property type="nucleotide sequence ID" value="NZ_SHKL01000001.1"/>
</dbReference>
<evidence type="ECO:0000313" key="4">
    <source>
        <dbReference type="Proteomes" id="UP000291591"/>
    </source>
</evidence>
<reference evidence="3 4" key="1">
    <citation type="submission" date="2019-02" db="EMBL/GenBank/DDBJ databases">
        <title>Sequencing the genomes of 1000 actinobacteria strains.</title>
        <authorList>
            <person name="Klenk H.-P."/>
        </authorList>
    </citation>
    <scope>NUCLEOTIDE SEQUENCE [LARGE SCALE GENOMIC DNA]</scope>
    <source>
        <strain evidence="3 4">DSM 45779</strain>
    </source>
</reference>
<keyword evidence="4" id="KW-1185">Reference proteome</keyword>
<dbReference type="InterPro" id="IPR023393">
    <property type="entry name" value="START-like_dom_sf"/>
</dbReference>
<dbReference type="AlphaFoldDB" id="A0A4Q7UQB4"/>
<evidence type="ECO:0000259" key="2">
    <source>
        <dbReference type="Pfam" id="PF08327"/>
    </source>
</evidence>
<dbReference type="Pfam" id="PF08327">
    <property type="entry name" value="AHSA1"/>
    <property type="match status" value="1"/>
</dbReference>
<dbReference type="EMBL" id="SHKL01000001">
    <property type="protein sequence ID" value="RZT83815.1"/>
    <property type="molecule type" value="Genomic_DNA"/>
</dbReference>
<dbReference type="SUPFAM" id="SSF55961">
    <property type="entry name" value="Bet v1-like"/>
    <property type="match status" value="1"/>
</dbReference>
<name>A0A4Q7UQB4_PSEST</name>